<feature type="coiled-coil region" evidence="1">
    <location>
        <begin position="517"/>
        <end position="593"/>
    </location>
</feature>
<dbReference type="GO" id="GO:0005929">
    <property type="term" value="C:cilium"/>
    <property type="evidence" value="ECO:0007669"/>
    <property type="project" value="TreeGrafter"/>
</dbReference>
<sequence length="897" mass="101496">MDDTDRPQDVPEASGAGVEEDQPGESVEDPGDGGKRRDEMAGDMEEELLVLDPEHPLMKGFQSALKTHLDKQLERLENELRELRSMEQAEGDGRVALGTALFKVQEELGRVDLTLTGQNQANSSASSLRQEAQARLEAARREYRSSVAGNSELRAQVSQTQREVDDTALRLLYLRGATGDMSSDLATTQTCARKAQLEKNRAAQEKNVQDLYADRLSQKLERLQEETALYDAQASAQAMETQVAQEGLSEAQLELDALLVEQKQLLQQWNSSLLGVGRRDEAYNTMQEALRAARDQARALDTELEGSRRSVTQQEEQNEQLTLALNAARLDCGTSRKLIARSKAQEEALLAQHAVYARALQESEDRLEQVTRDCATRRGEAVALRAQMDREVTVRRGLEQRIMGKMQEQLSHGQAAKYSRQQVEKIATQKKERELQVALLEDDLAQVTLAGTEVKLRVESLSRVWAELQKETAHQQELLDHSETEISKQDIIIERKEHAICSYKKKIHEMCTKHEDVGGLEIRVNKLCKEVEELEEEIQAQQHSWLRQQEELVRLNRDRQAQSAALLALQERLTVLQQKKVHTEGEIQQERREQAEVERHMNGLMLDIAKLNGLLGKNSQQSDALEHSNSLTESEFISRLKDAERESIDLQMNLERIQEERDMLLNSLLEAEQQVLLWEKKTHLVKETQLAVREEMGQGDIRFLKSEIHRMEVRYEQLMKQQARLLRELDAAVARREAIEMHSETQAQFSRSRPVQSESRSVLQGLRRKIQDCQKKSKECDGVIAELQDTQRALLSALSQKQKQLGGLRSNSDSLDTDLRSLQDTKEKAVRDGRYRSVCVGGAGPGSSSQRLSAQLQGVASAVQRVCQDHPEHQGALHRLGLAFAARRELLEPPAHS</sequence>
<dbReference type="OrthoDB" id="188741at2759"/>
<dbReference type="Pfam" id="PF08647">
    <property type="entry name" value="BRE1"/>
    <property type="match status" value="1"/>
</dbReference>
<proteinExistence type="predicted"/>
<dbReference type="InterPro" id="IPR037386">
    <property type="entry name" value="CCDC40"/>
</dbReference>
<dbReference type="Proteomes" id="UP001152803">
    <property type="component" value="Unassembled WGS sequence"/>
</dbReference>
<comment type="caution">
    <text evidence="3">The sequence shown here is derived from an EMBL/GenBank/DDBJ whole genome shotgun (WGS) entry which is preliminary data.</text>
</comment>
<organism evidence="3 4">
    <name type="scientific">Conger conger</name>
    <name type="common">Conger eel</name>
    <name type="synonym">Muraena conger</name>
    <dbReference type="NCBI Taxonomy" id="82655"/>
    <lineage>
        <taxon>Eukaryota</taxon>
        <taxon>Metazoa</taxon>
        <taxon>Chordata</taxon>
        <taxon>Craniata</taxon>
        <taxon>Vertebrata</taxon>
        <taxon>Euteleostomi</taxon>
        <taxon>Actinopterygii</taxon>
        <taxon>Neopterygii</taxon>
        <taxon>Teleostei</taxon>
        <taxon>Anguilliformes</taxon>
        <taxon>Congridae</taxon>
        <taxon>Conger</taxon>
    </lineage>
</organism>
<evidence type="ECO:0000256" key="2">
    <source>
        <dbReference type="SAM" id="MobiDB-lite"/>
    </source>
</evidence>
<evidence type="ECO:0000256" key="1">
    <source>
        <dbReference type="SAM" id="Coils"/>
    </source>
</evidence>
<feature type="region of interest" description="Disordered" evidence="2">
    <location>
        <begin position="807"/>
        <end position="828"/>
    </location>
</feature>
<feature type="region of interest" description="Disordered" evidence="2">
    <location>
        <begin position="1"/>
        <end position="44"/>
    </location>
</feature>
<feature type="coiled-coil region" evidence="1">
    <location>
        <begin position="640"/>
        <end position="674"/>
    </location>
</feature>
<dbReference type="GO" id="GO:0035082">
    <property type="term" value="P:axoneme assembly"/>
    <property type="evidence" value="ECO:0007669"/>
    <property type="project" value="InterPro"/>
</dbReference>
<keyword evidence="4" id="KW-1185">Reference proteome</keyword>
<dbReference type="GO" id="GO:0005737">
    <property type="term" value="C:cytoplasm"/>
    <property type="evidence" value="ECO:0007669"/>
    <property type="project" value="TreeGrafter"/>
</dbReference>
<feature type="compositionally biased region" description="Basic and acidic residues" evidence="2">
    <location>
        <begin position="817"/>
        <end position="828"/>
    </location>
</feature>
<dbReference type="GO" id="GO:0060287">
    <property type="term" value="P:epithelial cilium movement involved in determination of left/right asymmetry"/>
    <property type="evidence" value="ECO:0007669"/>
    <property type="project" value="TreeGrafter"/>
</dbReference>
<dbReference type="AlphaFoldDB" id="A0A9Q1DCS2"/>
<feature type="compositionally biased region" description="Acidic residues" evidence="2">
    <location>
        <begin position="18"/>
        <end position="31"/>
    </location>
</feature>
<dbReference type="GO" id="GO:0005576">
    <property type="term" value="C:extracellular region"/>
    <property type="evidence" value="ECO:0007669"/>
    <property type="project" value="GOC"/>
</dbReference>
<protein>
    <recommendedName>
        <fullName evidence="5">Coiled-coil domain-containing protein 40</fullName>
    </recommendedName>
</protein>
<feature type="coiled-coil region" evidence="1">
    <location>
        <begin position="122"/>
        <end position="170"/>
    </location>
</feature>
<feature type="coiled-coil region" evidence="1">
    <location>
        <begin position="701"/>
        <end position="735"/>
    </location>
</feature>
<gene>
    <name evidence="3" type="ORF">COCON_G00125450</name>
</gene>
<feature type="coiled-coil region" evidence="1">
    <location>
        <begin position="194"/>
        <end position="331"/>
    </location>
</feature>
<accession>A0A9Q1DCS2</accession>
<dbReference type="EMBL" id="JAFJMO010000009">
    <property type="protein sequence ID" value="KAJ8267373.1"/>
    <property type="molecule type" value="Genomic_DNA"/>
</dbReference>
<evidence type="ECO:0000313" key="3">
    <source>
        <dbReference type="EMBL" id="KAJ8267373.1"/>
    </source>
</evidence>
<keyword evidence="1" id="KW-0175">Coiled coil</keyword>
<dbReference type="PANTHER" id="PTHR16275:SF8">
    <property type="entry name" value="COILED-COIL DOMAIN-CONTAINING PROTEIN 40"/>
    <property type="match status" value="1"/>
</dbReference>
<evidence type="ECO:0000313" key="4">
    <source>
        <dbReference type="Proteomes" id="UP001152803"/>
    </source>
</evidence>
<evidence type="ECO:0008006" key="5">
    <source>
        <dbReference type="Google" id="ProtNLM"/>
    </source>
</evidence>
<dbReference type="GO" id="GO:0001947">
    <property type="term" value="P:heart looping"/>
    <property type="evidence" value="ECO:0007669"/>
    <property type="project" value="TreeGrafter"/>
</dbReference>
<reference evidence="3" key="1">
    <citation type="journal article" date="2023" name="Science">
        <title>Genome structures resolve the early diversification of teleost fishes.</title>
        <authorList>
            <person name="Parey E."/>
            <person name="Louis A."/>
            <person name="Montfort J."/>
            <person name="Bouchez O."/>
            <person name="Roques C."/>
            <person name="Iampietro C."/>
            <person name="Lluch J."/>
            <person name="Castinel A."/>
            <person name="Donnadieu C."/>
            <person name="Desvignes T."/>
            <person name="Floi Bucao C."/>
            <person name="Jouanno E."/>
            <person name="Wen M."/>
            <person name="Mejri S."/>
            <person name="Dirks R."/>
            <person name="Jansen H."/>
            <person name="Henkel C."/>
            <person name="Chen W.J."/>
            <person name="Zahm M."/>
            <person name="Cabau C."/>
            <person name="Klopp C."/>
            <person name="Thompson A.W."/>
            <person name="Robinson-Rechavi M."/>
            <person name="Braasch I."/>
            <person name="Lecointre G."/>
            <person name="Bobe J."/>
            <person name="Postlethwait J.H."/>
            <person name="Berthelot C."/>
            <person name="Roest Crollius H."/>
            <person name="Guiguen Y."/>
        </authorList>
    </citation>
    <scope>NUCLEOTIDE SEQUENCE</scope>
    <source>
        <strain evidence="3">Concon-B</strain>
    </source>
</reference>
<name>A0A9Q1DCS2_CONCO</name>
<dbReference type="PANTHER" id="PTHR16275">
    <property type="entry name" value="COILED-COIL DOMAIN-CONTAINING PROTEIN 40"/>
    <property type="match status" value="1"/>
</dbReference>